<sequence>MPCSRRRFVIPPRQRSNKSRCLTLFFSSEWMDEEPLQGGNVEVPRKGWNRGKNFTRGQGVLDNSLEGICSENGITNWYY</sequence>
<evidence type="ECO:0000313" key="2">
    <source>
        <dbReference type="Proteomes" id="UP000827092"/>
    </source>
</evidence>
<evidence type="ECO:0000313" key="1">
    <source>
        <dbReference type="EMBL" id="KAG8194341.1"/>
    </source>
</evidence>
<dbReference type="EMBL" id="JAFNEN010000104">
    <property type="protein sequence ID" value="KAG8194341.1"/>
    <property type="molecule type" value="Genomic_DNA"/>
</dbReference>
<organism evidence="1 2">
    <name type="scientific">Oedothorax gibbosus</name>
    <dbReference type="NCBI Taxonomy" id="931172"/>
    <lineage>
        <taxon>Eukaryota</taxon>
        <taxon>Metazoa</taxon>
        <taxon>Ecdysozoa</taxon>
        <taxon>Arthropoda</taxon>
        <taxon>Chelicerata</taxon>
        <taxon>Arachnida</taxon>
        <taxon>Araneae</taxon>
        <taxon>Araneomorphae</taxon>
        <taxon>Entelegynae</taxon>
        <taxon>Araneoidea</taxon>
        <taxon>Linyphiidae</taxon>
        <taxon>Erigoninae</taxon>
        <taxon>Oedothorax</taxon>
    </lineage>
</organism>
<comment type="caution">
    <text evidence="1">The sequence shown here is derived from an EMBL/GenBank/DDBJ whole genome shotgun (WGS) entry which is preliminary data.</text>
</comment>
<keyword evidence="2" id="KW-1185">Reference proteome</keyword>
<reference evidence="1 2" key="1">
    <citation type="journal article" date="2022" name="Nat. Ecol. Evol.">
        <title>A masculinizing supergene underlies an exaggerated male reproductive morph in a spider.</title>
        <authorList>
            <person name="Hendrickx F."/>
            <person name="De Corte Z."/>
            <person name="Sonet G."/>
            <person name="Van Belleghem S.M."/>
            <person name="Kostlbacher S."/>
            <person name="Vangestel C."/>
        </authorList>
    </citation>
    <scope>NUCLEOTIDE SEQUENCE [LARGE SCALE GENOMIC DNA]</scope>
    <source>
        <strain evidence="1">W744_W776</strain>
    </source>
</reference>
<protein>
    <submittedName>
        <fullName evidence="1">Uncharacterized protein</fullName>
    </submittedName>
</protein>
<dbReference type="Proteomes" id="UP000827092">
    <property type="component" value="Unassembled WGS sequence"/>
</dbReference>
<name>A0AAV6VF63_9ARAC</name>
<dbReference type="AlphaFoldDB" id="A0AAV6VF63"/>
<gene>
    <name evidence="1" type="ORF">JTE90_029214</name>
</gene>
<accession>A0AAV6VF63</accession>
<proteinExistence type="predicted"/>